<dbReference type="KEGG" id="cvr:CHLNCDRAFT_135118"/>
<dbReference type="RefSeq" id="XP_005846713.1">
    <property type="nucleotide sequence ID" value="XM_005846651.1"/>
</dbReference>
<protein>
    <recommendedName>
        <fullName evidence="3">Cytochrome P450</fullName>
    </recommendedName>
</protein>
<name>E1ZHI9_CHLVA</name>
<evidence type="ECO:0000313" key="2">
    <source>
        <dbReference type="Proteomes" id="UP000008141"/>
    </source>
</evidence>
<feature type="non-terminal residue" evidence="1">
    <location>
        <position position="192"/>
    </location>
</feature>
<accession>E1ZHI9</accession>
<dbReference type="InterPro" id="IPR001128">
    <property type="entry name" value="Cyt_P450"/>
</dbReference>
<evidence type="ECO:0008006" key="3">
    <source>
        <dbReference type="Google" id="ProtNLM"/>
    </source>
</evidence>
<dbReference type="GO" id="GO:0020037">
    <property type="term" value="F:heme binding"/>
    <property type="evidence" value="ECO:0007669"/>
    <property type="project" value="InterPro"/>
</dbReference>
<gene>
    <name evidence="1" type="ORF">CHLNCDRAFT_135118</name>
</gene>
<keyword evidence="2" id="KW-1185">Reference proteome</keyword>
<dbReference type="Gene3D" id="1.10.630.10">
    <property type="entry name" value="Cytochrome P450"/>
    <property type="match status" value="1"/>
</dbReference>
<dbReference type="InParanoid" id="E1ZHI9"/>
<dbReference type="STRING" id="554065.E1ZHI9"/>
<dbReference type="GO" id="GO:0005506">
    <property type="term" value="F:iron ion binding"/>
    <property type="evidence" value="ECO:0007669"/>
    <property type="project" value="InterPro"/>
</dbReference>
<dbReference type="OrthoDB" id="507451at2759"/>
<dbReference type="AlphaFoldDB" id="E1ZHI9"/>
<dbReference type="Proteomes" id="UP000008141">
    <property type="component" value="Unassembled WGS sequence"/>
</dbReference>
<reference evidence="1 2" key="1">
    <citation type="journal article" date="2010" name="Plant Cell">
        <title>The Chlorella variabilis NC64A genome reveals adaptation to photosymbiosis, coevolution with viruses, and cryptic sex.</title>
        <authorList>
            <person name="Blanc G."/>
            <person name="Duncan G."/>
            <person name="Agarkova I."/>
            <person name="Borodovsky M."/>
            <person name="Gurnon J."/>
            <person name="Kuo A."/>
            <person name="Lindquist E."/>
            <person name="Lucas S."/>
            <person name="Pangilinan J."/>
            <person name="Polle J."/>
            <person name="Salamov A."/>
            <person name="Terry A."/>
            <person name="Yamada T."/>
            <person name="Dunigan D.D."/>
            <person name="Grigoriev I.V."/>
            <person name="Claverie J.M."/>
            <person name="Van Etten J.L."/>
        </authorList>
    </citation>
    <scope>NUCLEOTIDE SEQUENCE [LARGE SCALE GENOMIC DNA]</scope>
    <source>
        <strain evidence="1 2">NC64A</strain>
    </source>
</reference>
<evidence type="ECO:0000313" key="1">
    <source>
        <dbReference type="EMBL" id="EFN54611.1"/>
    </source>
</evidence>
<organism evidence="2">
    <name type="scientific">Chlorella variabilis</name>
    <name type="common">Green alga</name>
    <dbReference type="NCBI Taxonomy" id="554065"/>
    <lineage>
        <taxon>Eukaryota</taxon>
        <taxon>Viridiplantae</taxon>
        <taxon>Chlorophyta</taxon>
        <taxon>core chlorophytes</taxon>
        <taxon>Trebouxiophyceae</taxon>
        <taxon>Chlorellales</taxon>
        <taxon>Chlorellaceae</taxon>
        <taxon>Chlorella clade</taxon>
        <taxon>Chlorella</taxon>
    </lineage>
</organism>
<dbReference type="EMBL" id="GL433847">
    <property type="protein sequence ID" value="EFN54611.1"/>
    <property type="molecule type" value="Genomic_DNA"/>
</dbReference>
<proteinExistence type="predicted"/>
<dbReference type="PANTHER" id="PTHR24301">
    <property type="entry name" value="THROMBOXANE-A SYNTHASE"/>
    <property type="match status" value="1"/>
</dbReference>
<sequence length="192" mass="21079">MGPLLKALLVEIVASAGGRRVTPRMVADIAEGATAENLQFLLRVLEFCTAAEVVGGKHVEMMMNAVTGCKLDAPPGNVMQMGPQGKIHEALQKWAAKYGPVFKYFLGRRPCIVITDPDLVRQICVKRFIDYHDRSVPTLENGAACDNHFQNSGILFSRGKYWLGIRTACEPLFHSAALASYAPMMNQAIDEL</sequence>
<dbReference type="PANTHER" id="PTHR24301:SF2">
    <property type="entry name" value="THROMBOXANE-A SYNTHASE"/>
    <property type="match status" value="1"/>
</dbReference>
<dbReference type="GO" id="GO:0016705">
    <property type="term" value="F:oxidoreductase activity, acting on paired donors, with incorporation or reduction of molecular oxygen"/>
    <property type="evidence" value="ECO:0007669"/>
    <property type="project" value="InterPro"/>
</dbReference>
<dbReference type="SUPFAM" id="SSF48264">
    <property type="entry name" value="Cytochrome P450"/>
    <property type="match status" value="1"/>
</dbReference>
<dbReference type="Pfam" id="PF00067">
    <property type="entry name" value="p450"/>
    <property type="match status" value="1"/>
</dbReference>
<dbReference type="eggNOG" id="KOG0158">
    <property type="taxonomic scope" value="Eukaryota"/>
</dbReference>
<dbReference type="GeneID" id="17353933"/>
<dbReference type="InterPro" id="IPR036396">
    <property type="entry name" value="Cyt_P450_sf"/>
</dbReference>
<dbReference type="GO" id="GO:0004497">
    <property type="term" value="F:monooxygenase activity"/>
    <property type="evidence" value="ECO:0007669"/>
    <property type="project" value="InterPro"/>
</dbReference>